<protein>
    <submittedName>
        <fullName evidence="1">Uncharacterized protein</fullName>
    </submittedName>
</protein>
<accession>A0A951PRG5</accession>
<evidence type="ECO:0000313" key="2">
    <source>
        <dbReference type="Proteomes" id="UP000753908"/>
    </source>
</evidence>
<organism evidence="1 2">
    <name type="scientific">Symplocastrum torsivum CPER-KK1</name>
    <dbReference type="NCBI Taxonomy" id="450513"/>
    <lineage>
        <taxon>Bacteria</taxon>
        <taxon>Bacillati</taxon>
        <taxon>Cyanobacteriota</taxon>
        <taxon>Cyanophyceae</taxon>
        <taxon>Oscillatoriophycideae</taxon>
        <taxon>Oscillatoriales</taxon>
        <taxon>Microcoleaceae</taxon>
        <taxon>Symplocastrum</taxon>
    </lineage>
</organism>
<dbReference type="Proteomes" id="UP000753908">
    <property type="component" value="Unassembled WGS sequence"/>
</dbReference>
<sequence>MQTNTFRLVTTGSIIGLIGTALITTSKATFDHASWWHTEQEKTEAENAKAIADAYQENQIAHFNQLIVSNYTLNNTPPHLDWQHTVNKSEKTVVYDRYRKCIGYAYQGEFYFTLYYKGVCD</sequence>
<gene>
    <name evidence="1" type="ORF">KME25_28555</name>
</gene>
<dbReference type="EMBL" id="JAHHIF010000060">
    <property type="protein sequence ID" value="MBW4548358.1"/>
    <property type="molecule type" value="Genomic_DNA"/>
</dbReference>
<evidence type="ECO:0000313" key="1">
    <source>
        <dbReference type="EMBL" id="MBW4548358.1"/>
    </source>
</evidence>
<name>A0A951PRG5_9CYAN</name>
<dbReference type="AlphaFoldDB" id="A0A951PRG5"/>
<comment type="caution">
    <text evidence="1">The sequence shown here is derived from an EMBL/GenBank/DDBJ whole genome shotgun (WGS) entry which is preliminary data.</text>
</comment>
<reference evidence="1" key="1">
    <citation type="submission" date="2021-05" db="EMBL/GenBank/DDBJ databases">
        <authorList>
            <person name="Pietrasiak N."/>
            <person name="Ward R."/>
            <person name="Stajich J.E."/>
            <person name="Kurbessoian T."/>
        </authorList>
    </citation>
    <scope>NUCLEOTIDE SEQUENCE</scope>
    <source>
        <strain evidence="1">CPER-KK1</strain>
    </source>
</reference>
<reference evidence="1" key="2">
    <citation type="journal article" date="2022" name="Microbiol. Resour. Announc.">
        <title>Metagenome Sequencing to Explore Phylogenomics of Terrestrial Cyanobacteria.</title>
        <authorList>
            <person name="Ward R.D."/>
            <person name="Stajich J.E."/>
            <person name="Johansen J.R."/>
            <person name="Huntemann M."/>
            <person name="Clum A."/>
            <person name="Foster B."/>
            <person name="Foster B."/>
            <person name="Roux S."/>
            <person name="Palaniappan K."/>
            <person name="Varghese N."/>
            <person name="Mukherjee S."/>
            <person name="Reddy T.B.K."/>
            <person name="Daum C."/>
            <person name="Copeland A."/>
            <person name="Chen I.A."/>
            <person name="Ivanova N.N."/>
            <person name="Kyrpides N.C."/>
            <person name="Shapiro N."/>
            <person name="Eloe-Fadrosh E.A."/>
            <person name="Pietrasiak N."/>
        </authorList>
    </citation>
    <scope>NUCLEOTIDE SEQUENCE</scope>
    <source>
        <strain evidence="1">CPER-KK1</strain>
    </source>
</reference>
<proteinExistence type="predicted"/>